<dbReference type="EMBL" id="JAVHNQ010000003">
    <property type="protein sequence ID" value="KAK6352902.1"/>
    <property type="molecule type" value="Genomic_DNA"/>
</dbReference>
<proteinExistence type="predicted"/>
<evidence type="ECO:0000313" key="3">
    <source>
        <dbReference type="Proteomes" id="UP001375240"/>
    </source>
</evidence>
<organism evidence="2 3">
    <name type="scientific">Orbilia brochopaga</name>
    <dbReference type="NCBI Taxonomy" id="3140254"/>
    <lineage>
        <taxon>Eukaryota</taxon>
        <taxon>Fungi</taxon>
        <taxon>Dikarya</taxon>
        <taxon>Ascomycota</taxon>
        <taxon>Pezizomycotina</taxon>
        <taxon>Orbiliomycetes</taxon>
        <taxon>Orbiliales</taxon>
        <taxon>Orbiliaceae</taxon>
        <taxon>Orbilia</taxon>
    </lineage>
</organism>
<protein>
    <submittedName>
        <fullName evidence="2">Uncharacterized protein</fullName>
    </submittedName>
</protein>
<reference evidence="2 3" key="1">
    <citation type="submission" date="2019-10" db="EMBL/GenBank/DDBJ databases">
        <authorList>
            <person name="Palmer J.M."/>
        </authorList>
    </citation>
    <scope>NUCLEOTIDE SEQUENCE [LARGE SCALE GENOMIC DNA]</scope>
    <source>
        <strain evidence="2 3">TWF696</strain>
    </source>
</reference>
<comment type="caution">
    <text evidence="2">The sequence shown here is derived from an EMBL/GenBank/DDBJ whole genome shotgun (WGS) entry which is preliminary data.</text>
</comment>
<feature type="region of interest" description="Disordered" evidence="1">
    <location>
        <begin position="209"/>
        <end position="256"/>
    </location>
</feature>
<gene>
    <name evidence="2" type="ORF">TWF696_004900</name>
</gene>
<evidence type="ECO:0000313" key="2">
    <source>
        <dbReference type="EMBL" id="KAK6352902.1"/>
    </source>
</evidence>
<accession>A0AAV9V2D1</accession>
<sequence length="428" mass="47754">MKQKPAYIFFCWTPIIGAGLTNGRWIELQQEKWTLQLRPNWQTAEVEEVREHWVSDNPRVITDRDTSWMSGECINDILTEPEALLTSVRYFPGDVNPEWPYVLAAIQIHDGNNCNDPNAIYLPIEYDVDDQGNWSEGLNPELLAQANNQPGGWTSEEERLNAILNAPTIIEEGYIPDPNEIDGYGMAIEQSGNNHPAVNTNVGMMDIIDYGDEGATNPSDPQGGTGNGLRKRGPANSESSENDGRPSRQNLGLPEPNMHLGEIITANINDNADPVINLDTAAVVRDEQFFRDRADSMNAFIDATTPSNSDVAEQNRDELSRIPSSEVLDYDSLVEPYRNLPVEDESEDMLLILEANMLERGLRFGRPTSIRLVSDTSQRWIAPGIVAPVLRANDLQALREFVTAQESLADYESGIDMTGGYRGYQRSQ</sequence>
<name>A0AAV9V2D1_9PEZI</name>
<dbReference type="AlphaFoldDB" id="A0AAV9V2D1"/>
<evidence type="ECO:0000256" key="1">
    <source>
        <dbReference type="SAM" id="MobiDB-lite"/>
    </source>
</evidence>
<dbReference type="Proteomes" id="UP001375240">
    <property type="component" value="Unassembled WGS sequence"/>
</dbReference>
<keyword evidence="3" id="KW-1185">Reference proteome</keyword>